<keyword evidence="3" id="KW-1185">Reference proteome</keyword>
<accession>A0A848KYC4</accession>
<evidence type="ECO:0000259" key="1">
    <source>
        <dbReference type="Pfam" id="PF12680"/>
    </source>
</evidence>
<organism evidence="2 3">
    <name type="scientific">Gordonia asplenii</name>
    <dbReference type="NCBI Taxonomy" id="2725283"/>
    <lineage>
        <taxon>Bacteria</taxon>
        <taxon>Bacillati</taxon>
        <taxon>Actinomycetota</taxon>
        <taxon>Actinomycetes</taxon>
        <taxon>Mycobacteriales</taxon>
        <taxon>Gordoniaceae</taxon>
        <taxon>Gordonia</taxon>
    </lineage>
</organism>
<dbReference type="EMBL" id="JABBNB010000008">
    <property type="protein sequence ID" value="NMO01423.1"/>
    <property type="molecule type" value="Genomic_DNA"/>
</dbReference>
<protein>
    <submittedName>
        <fullName evidence="2">Nuclear transport factor 2 family protein</fullName>
    </submittedName>
</protein>
<dbReference type="InterPro" id="IPR032710">
    <property type="entry name" value="NTF2-like_dom_sf"/>
</dbReference>
<comment type="caution">
    <text evidence="2">The sequence shown here is derived from an EMBL/GenBank/DDBJ whole genome shotgun (WGS) entry which is preliminary data.</text>
</comment>
<name>A0A848KYC4_9ACTN</name>
<dbReference type="Gene3D" id="3.10.450.50">
    <property type="match status" value="1"/>
</dbReference>
<dbReference type="RefSeq" id="WP_170193935.1">
    <property type="nucleotide sequence ID" value="NZ_JABBNB010000008.1"/>
</dbReference>
<sequence length="162" mass="18214">MAQSRRGALPVDLEAFCDEWFRALKARDTQAVVNLTTPDIVWDDTVFWPKVVHGHEELTCYLDVVWSTTPDYDVEELDRYFKPDGTGAVVLWCQTGSAPAHLATGKRFAFEGCDVLRAFSDGKLSHYQAGYEIVEMCRQLGLIPPRGNRLGAAYLMSLRSQP</sequence>
<dbReference type="Pfam" id="PF12680">
    <property type="entry name" value="SnoaL_2"/>
    <property type="match status" value="1"/>
</dbReference>
<evidence type="ECO:0000313" key="2">
    <source>
        <dbReference type="EMBL" id="NMO01423.1"/>
    </source>
</evidence>
<dbReference type="AlphaFoldDB" id="A0A848KYC4"/>
<evidence type="ECO:0000313" key="3">
    <source>
        <dbReference type="Proteomes" id="UP000550729"/>
    </source>
</evidence>
<feature type="domain" description="SnoaL-like" evidence="1">
    <location>
        <begin position="19"/>
        <end position="126"/>
    </location>
</feature>
<gene>
    <name evidence="2" type="ORF">HH308_09365</name>
</gene>
<dbReference type="Proteomes" id="UP000550729">
    <property type="component" value="Unassembled WGS sequence"/>
</dbReference>
<reference evidence="2 3" key="1">
    <citation type="submission" date="2020-04" db="EMBL/GenBank/DDBJ databases">
        <title>Gordonia sp. nov. TBRC 11910.</title>
        <authorList>
            <person name="Suriyachadkun C."/>
        </authorList>
    </citation>
    <scope>NUCLEOTIDE SEQUENCE [LARGE SCALE GENOMIC DNA]</scope>
    <source>
        <strain evidence="2 3">TBRC 11910</strain>
    </source>
</reference>
<dbReference type="SUPFAM" id="SSF54427">
    <property type="entry name" value="NTF2-like"/>
    <property type="match status" value="1"/>
</dbReference>
<proteinExistence type="predicted"/>
<dbReference type="InterPro" id="IPR037401">
    <property type="entry name" value="SnoaL-like"/>
</dbReference>